<dbReference type="EMBL" id="LXQA010731542">
    <property type="protein sequence ID" value="MCI68155.1"/>
    <property type="molecule type" value="Genomic_DNA"/>
</dbReference>
<reference evidence="3 4" key="1">
    <citation type="journal article" date="2018" name="Front. Plant Sci.">
        <title>Red Clover (Trifolium pratense) and Zigzag Clover (T. medium) - A Picture of Genomic Similarities and Differences.</title>
        <authorList>
            <person name="Dluhosova J."/>
            <person name="Istvanek J."/>
            <person name="Nedelnik J."/>
            <person name="Repkova J."/>
        </authorList>
    </citation>
    <scope>NUCLEOTIDE SEQUENCE [LARGE SCALE GENOMIC DNA]</scope>
    <source>
        <strain evidence="4">cv. 10/8</strain>
        <tissue evidence="3">Leaf</tissue>
    </source>
</reference>
<evidence type="ECO:0000256" key="1">
    <source>
        <dbReference type="PROSITE-ProRule" id="PRU00047"/>
    </source>
</evidence>
<dbReference type="SUPFAM" id="SSF57756">
    <property type="entry name" value="Retrovirus zinc finger-like domains"/>
    <property type="match status" value="1"/>
</dbReference>
<keyword evidence="1" id="KW-0862">Zinc</keyword>
<feature type="domain" description="CCHC-type" evidence="2">
    <location>
        <begin position="7"/>
        <end position="22"/>
    </location>
</feature>
<evidence type="ECO:0000313" key="3">
    <source>
        <dbReference type="EMBL" id="MCI68155.1"/>
    </source>
</evidence>
<dbReference type="InterPro" id="IPR001878">
    <property type="entry name" value="Znf_CCHC"/>
</dbReference>
<protein>
    <recommendedName>
        <fullName evidence="2">CCHC-type domain-containing protein</fullName>
    </recommendedName>
</protein>
<organism evidence="3 4">
    <name type="scientific">Trifolium medium</name>
    <dbReference type="NCBI Taxonomy" id="97028"/>
    <lineage>
        <taxon>Eukaryota</taxon>
        <taxon>Viridiplantae</taxon>
        <taxon>Streptophyta</taxon>
        <taxon>Embryophyta</taxon>
        <taxon>Tracheophyta</taxon>
        <taxon>Spermatophyta</taxon>
        <taxon>Magnoliopsida</taxon>
        <taxon>eudicotyledons</taxon>
        <taxon>Gunneridae</taxon>
        <taxon>Pentapetalae</taxon>
        <taxon>rosids</taxon>
        <taxon>fabids</taxon>
        <taxon>Fabales</taxon>
        <taxon>Fabaceae</taxon>
        <taxon>Papilionoideae</taxon>
        <taxon>50 kb inversion clade</taxon>
        <taxon>NPAAA clade</taxon>
        <taxon>Hologalegina</taxon>
        <taxon>IRL clade</taxon>
        <taxon>Trifolieae</taxon>
        <taxon>Trifolium</taxon>
    </lineage>
</organism>
<keyword evidence="1" id="KW-0863">Zinc-finger</keyword>
<dbReference type="PROSITE" id="PS50158">
    <property type="entry name" value="ZF_CCHC"/>
    <property type="match status" value="1"/>
</dbReference>
<proteinExistence type="predicted"/>
<keyword evidence="4" id="KW-1185">Reference proteome</keyword>
<dbReference type="GO" id="GO:0003676">
    <property type="term" value="F:nucleic acid binding"/>
    <property type="evidence" value="ECO:0007669"/>
    <property type="project" value="InterPro"/>
</dbReference>
<evidence type="ECO:0000259" key="2">
    <source>
        <dbReference type="PROSITE" id="PS50158"/>
    </source>
</evidence>
<dbReference type="Gene3D" id="4.10.60.10">
    <property type="entry name" value="Zinc finger, CCHC-type"/>
    <property type="match status" value="1"/>
</dbReference>
<feature type="non-terminal residue" evidence="3">
    <location>
        <position position="53"/>
    </location>
</feature>
<dbReference type="AlphaFoldDB" id="A0A392U8S7"/>
<dbReference type="Pfam" id="PF00098">
    <property type="entry name" value="zf-CCHC"/>
    <property type="match status" value="1"/>
</dbReference>
<dbReference type="InterPro" id="IPR036875">
    <property type="entry name" value="Znf_CCHC_sf"/>
</dbReference>
<dbReference type="GO" id="GO:0008270">
    <property type="term" value="F:zinc ion binding"/>
    <property type="evidence" value="ECO:0007669"/>
    <property type="project" value="UniProtKB-KW"/>
</dbReference>
<sequence>MDDQKNCFMCGKLGHFMVDCPELKDKSKNKSSKKDDFIDKVKKSLMATWEDMD</sequence>
<dbReference type="SMART" id="SM00343">
    <property type="entry name" value="ZnF_C2HC"/>
    <property type="match status" value="1"/>
</dbReference>
<comment type="caution">
    <text evidence="3">The sequence shown here is derived from an EMBL/GenBank/DDBJ whole genome shotgun (WGS) entry which is preliminary data.</text>
</comment>
<dbReference type="Proteomes" id="UP000265520">
    <property type="component" value="Unassembled WGS sequence"/>
</dbReference>
<name>A0A392U8S7_9FABA</name>
<accession>A0A392U8S7</accession>
<evidence type="ECO:0000313" key="4">
    <source>
        <dbReference type="Proteomes" id="UP000265520"/>
    </source>
</evidence>
<keyword evidence="1" id="KW-0479">Metal-binding</keyword>